<feature type="signal peptide" evidence="1">
    <location>
        <begin position="1"/>
        <end position="29"/>
    </location>
</feature>
<organism evidence="2 3">
    <name type="scientific">Lactococcus ileimucosae</name>
    <dbReference type="NCBI Taxonomy" id="2941329"/>
    <lineage>
        <taxon>Bacteria</taxon>
        <taxon>Bacillati</taxon>
        <taxon>Bacillota</taxon>
        <taxon>Bacilli</taxon>
        <taxon>Lactobacillales</taxon>
        <taxon>Streptococcaceae</taxon>
        <taxon>Lactococcus</taxon>
    </lineage>
</organism>
<evidence type="ECO:0000256" key="1">
    <source>
        <dbReference type="SAM" id="SignalP"/>
    </source>
</evidence>
<comment type="caution">
    <text evidence="2">The sequence shown here is derived from an EMBL/GenBank/DDBJ whole genome shotgun (WGS) entry which is preliminary data.</text>
</comment>
<gene>
    <name evidence="2" type="ORF">AALA52_04225</name>
</gene>
<protein>
    <submittedName>
        <fullName evidence="2">Uncharacterized protein</fullName>
    </submittedName>
</protein>
<evidence type="ECO:0000313" key="3">
    <source>
        <dbReference type="Proteomes" id="UP001565283"/>
    </source>
</evidence>
<keyword evidence="1" id="KW-0732">Signal</keyword>
<reference evidence="2 3" key="1">
    <citation type="submission" date="2024-03" db="EMBL/GenBank/DDBJ databases">
        <title>Mouse gut bacterial collection (mGBC) of GemPharmatech.</title>
        <authorList>
            <person name="He Y."/>
            <person name="Dong L."/>
            <person name="Wu D."/>
            <person name="Gao X."/>
            <person name="Lin Z."/>
        </authorList>
    </citation>
    <scope>NUCLEOTIDE SEQUENCE [LARGE SCALE GENOMIC DNA]</scope>
    <source>
        <strain evidence="2 3">61-15</strain>
    </source>
</reference>
<evidence type="ECO:0000313" key="2">
    <source>
        <dbReference type="EMBL" id="MEY8443449.1"/>
    </source>
</evidence>
<name>A0ABV4D3N4_9LACT</name>
<proteinExistence type="predicted"/>
<keyword evidence="3" id="KW-1185">Reference proteome</keyword>
<dbReference type="Proteomes" id="UP001565283">
    <property type="component" value="Unassembled WGS sequence"/>
</dbReference>
<accession>A0ABV4D3N4</accession>
<sequence>MTPEKKKQRRLRNLALLSLLLLAVGGTFAFQAFNQRAINDRLNEVDINVGGRVHDYYNRDTENKDVFVENYGERPIMARIRLSEFLETRQRNEANFTPLVAGTSRDDVENWTTWIPSAGNINDRENSNASNAFDQYASLIFGWERSGQDAPWYMPTFNHDNLDLRTAAAGHARDWIEGNGATDAVTDGATHPGDGIDAYWSAGGSFDNSGPIWPGEEVTNQTAQNLQQDRAPMTMNQWSNLPNEDKIGNFWVVDHNTGWAYWANRLNSEQASSYLLDAAEMTAAIEDKVFNGFYYYGIHVESGLVSPDQHEEFLNDGEQHHAELADLLQGIQNGAMYDDGPNPLPNEDSAPAAFDFSTMRPGRIFTMAGEQYRYLENMGSGNHMIIREGVFAASFNNQDQRLNEWYDNLEPEVQSLVQPVANSFETGAIPTSGVSWPGGIGNWRWIPTNLYEFPEAEDDVTRVDSSGTPRAFALSFADVVRLSGPGRAFPNIWRRLGTGGAPWWTRTPADTGMGWSLLNRNGEGRLEGGNYGGRPAIIINQST</sequence>
<dbReference type="EMBL" id="JBCLSH010000009">
    <property type="protein sequence ID" value="MEY8443449.1"/>
    <property type="molecule type" value="Genomic_DNA"/>
</dbReference>
<feature type="chain" id="PRO_5046908544" evidence="1">
    <location>
        <begin position="30"/>
        <end position="543"/>
    </location>
</feature>
<dbReference type="RefSeq" id="WP_369948118.1">
    <property type="nucleotide sequence ID" value="NZ_JBCLSH010000009.1"/>
</dbReference>